<dbReference type="PANTHER" id="PTHR43343:SF3">
    <property type="entry name" value="PROTEASE DO-LIKE 8, CHLOROPLASTIC"/>
    <property type="match status" value="1"/>
</dbReference>
<gene>
    <name evidence="6" type="ORF">GCM10022222_35300</name>
</gene>
<keyword evidence="4" id="KW-0812">Transmembrane</keyword>
<sequence length="391" mass="38548">MSDHPNAPLGAPWPGPQAPPAPVADPLPEPVPEPAPPLWRRWRPLGLAAGLVVLLVLAGFTVTHYATRPGPPPPKAAGPPFDVGAAYRKVRPGVASIDATVGLGGEVASGTGIVLSPDGVVLTNNHVVEGSVVVKATLSGGRSYDASVLGYDRAHDLAVLKLSGADGLTPATLGDSGQVKPADQVLAVGNAVGTGAAPSSAVGRVTGLGRSITAYDENTGAGETLQGLIQTDADILSGYSGGPLADPAGRVIGVDTAAGAGYEFDAGERPHEGFAIPITPAADIARQIVDGKESGTVHIGPSAFVGLTVNDGANGSGALIKSLVAGSPAAKAGLEADLLVVSVNDEPVGSAATLVAIMDRHHPGDQLKITLAGLGGAQASVTVVAGSGPAG</sequence>
<dbReference type="Pfam" id="PF17820">
    <property type="entry name" value="PDZ_6"/>
    <property type="match status" value="1"/>
</dbReference>
<keyword evidence="4" id="KW-0472">Membrane</keyword>
<keyword evidence="2" id="KW-0378">Hydrolase</keyword>
<dbReference type="InterPro" id="IPR051201">
    <property type="entry name" value="Chloro_Bact_Ser_Proteases"/>
</dbReference>
<dbReference type="InterPro" id="IPR009003">
    <property type="entry name" value="Peptidase_S1_PA"/>
</dbReference>
<dbReference type="PROSITE" id="PS50106">
    <property type="entry name" value="PDZ"/>
    <property type="match status" value="1"/>
</dbReference>
<dbReference type="Gene3D" id="2.40.10.120">
    <property type="match status" value="1"/>
</dbReference>
<dbReference type="RefSeq" id="WP_344861038.1">
    <property type="nucleotide sequence ID" value="NZ_BAAAZN010000006.1"/>
</dbReference>
<dbReference type="PANTHER" id="PTHR43343">
    <property type="entry name" value="PEPTIDASE S12"/>
    <property type="match status" value="1"/>
</dbReference>
<name>A0ABP6WD98_9PSEU</name>
<evidence type="ECO:0000256" key="4">
    <source>
        <dbReference type="SAM" id="Phobius"/>
    </source>
</evidence>
<keyword evidence="7" id="KW-1185">Reference proteome</keyword>
<feature type="compositionally biased region" description="Pro residues" evidence="3">
    <location>
        <begin position="11"/>
        <end position="29"/>
    </location>
</feature>
<dbReference type="InterPro" id="IPR001478">
    <property type="entry name" value="PDZ"/>
</dbReference>
<dbReference type="SUPFAM" id="SSF50156">
    <property type="entry name" value="PDZ domain-like"/>
    <property type="match status" value="1"/>
</dbReference>
<dbReference type="InterPro" id="IPR041489">
    <property type="entry name" value="PDZ_6"/>
</dbReference>
<dbReference type="EMBL" id="BAAAZN010000006">
    <property type="protein sequence ID" value="GAA3548648.1"/>
    <property type="molecule type" value="Genomic_DNA"/>
</dbReference>
<keyword evidence="1" id="KW-0645">Protease</keyword>
<feature type="domain" description="PDZ" evidence="5">
    <location>
        <begin position="300"/>
        <end position="348"/>
    </location>
</feature>
<evidence type="ECO:0000256" key="3">
    <source>
        <dbReference type="SAM" id="MobiDB-lite"/>
    </source>
</evidence>
<evidence type="ECO:0000313" key="7">
    <source>
        <dbReference type="Proteomes" id="UP001500689"/>
    </source>
</evidence>
<dbReference type="InterPro" id="IPR036034">
    <property type="entry name" value="PDZ_sf"/>
</dbReference>
<accession>A0ABP6WD98</accession>
<feature type="region of interest" description="Disordered" evidence="3">
    <location>
        <begin position="1"/>
        <end position="29"/>
    </location>
</feature>
<dbReference type="InterPro" id="IPR001940">
    <property type="entry name" value="Peptidase_S1C"/>
</dbReference>
<protein>
    <recommendedName>
        <fullName evidence="5">PDZ domain-containing protein</fullName>
    </recommendedName>
</protein>
<dbReference type="Pfam" id="PF13365">
    <property type="entry name" value="Trypsin_2"/>
    <property type="match status" value="1"/>
</dbReference>
<evidence type="ECO:0000256" key="1">
    <source>
        <dbReference type="ARBA" id="ARBA00022670"/>
    </source>
</evidence>
<evidence type="ECO:0000313" key="6">
    <source>
        <dbReference type="EMBL" id="GAA3548648.1"/>
    </source>
</evidence>
<feature type="transmembrane region" description="Helical" evidence="4">
    <location>
        <begin position="45"/>
        <end position="66"/>
    </location>
</feature>
<organism evidence="6 7">
    <name type="scientific">Amycolatopsis ultiminotia</name>
    <dbReference type="NCBI Taxonomy" id="543629"/>
    <lineage>
        <taxon>Bacteria</taxon>
        <taxon>Bacillati</taxon>
        <taxon>Actinomycetota</taxon>
        <taxon>Actinomycetes</taxon>
        <taxon>Pseudonocardiales</taxon>
        <taxon>Pseudonocardiaceae</taxon>
        <taxon>Amycolatopsis</taxon>
    </lineage>
</organism>
<keyword evidence="4" id="KW-1133">Transmembrane helix</keyword>
<dbReference type="Gene3D" id="2.30.42.10">
    <property type="match status" value="1"/>
</dbReference>
<dbReference type="Proteomes" id="UP001500689">
    <property type="component" value="Unassembled WGS sequence"/>
</dbReference>
<reference evidence="7" key="1">
    <citation type="journal article" date="2019" name="Int. J. Syst. Evol. Microbiol.">
        <title>The Global Catalogue of Microorganisms (GCM) 10K type strain sequencing project: providing services to taxonomists for standard genome sequencing and annotation.</title>
        <authorList>
            <consortium name="The Broad Institute Genomics Platform"/>
            <consortium name="The Broad Institute Genome Sequencing Center for Infectious Disease"/>
            <person name="Wu L."/>
            <person name="Ma J."/>
        </authorList>
    </citation>
    <scope>NUCLEOTIDE SEQUENCE [LARGE SCALE GENOMIC DNA]</scope>
    <source>
        <strain evidence="7">JCM 16898</strain>
    </source>
</reference>
<dbReference type="SUPFAM" id="SSF50494">
    <property type="entry name" value="Trypsin-like serine proteases"/>
    <property type="match status" value="1"/>
</dbReference>
<comment type="caution">
    <text evidence="6">The sequence shown here is derived from an EMBL/GenBank/DDBJ whole genome shotgun (WGS) entry which is preliminary data.</text>
</comment>
<evidence type="ECO:0000259" key="5">
    <source>
        <dbReference type="PROSITE" id="PS50106"/>
    </source>
</evidence>
<proteinExistence type="predicted"/>
<evidence type="ECO:0000256" key="2">
    <source>
        <dbReference type="ARBA" id="ARBA00022801"/>
    </source>
</evidence>
<dbReference type="SMART" id="SM00228">
    <property type="entry name" value="PDZ"/>
    <property type="match status" value="1"/>
</dbReference>
<dbReference type="PRINTS" id="PR00834">
    <property type="entry name" value="PROTEASES2C"/>
</dbReference>